<keyword evidence="6" id="KW-1185">Reference proteome</keyword>
<evidence type="ECO:0000259" key="4">
    <source>
        <dbReference type="PROSITE" id="PS50897"/>
    </source>
</evidence>
<feature type="compositionally biased region" description="Acidic residues" evidence="2">
    <location>
        <begin position="841"/>
        <end position="855"/>
    </location>
</feature>
<evidence type="ECO:0000256" key="2">
    <source>
        <dbReference type="SAM" id="MobiDB-lite"/>
    </source>
</evidence>
<comment type="similarity">
    <text evidence="1">Belongs to the RANBP9/10 family.</text>
</comment>
<feature type="compositionally biased region" description="Polar residues" evidence="2">
    <location>
        <begin position="886"/>
        <end position="898"/>
    </location>
</feature>
<dbReference type="SMART" id="SM00449">
    <property type="entry name" value="SPRY"/>
    <property type="match status" value="1"/>
</dbReference>
<protein>
    <recommendedName>
        <fullName evidence="7">Ran binding protein 9</fullName>
    </recommendedName>
</protein>
<feature type="domain" description="B30.2/SPRY" evidence="3">
    <location>
        <begin position="16"/>
        <end position="216"/>
    </location>
</feature>
<organism evidence="5 6">
    <name type="scientific">Paragonimus skrjabini miyazakii</name>
    <dbReference type="NCBI Taxonomy" id="59628"/>
    <lineage>
        <taxon>Eukaryota</taxon>
        <taxon>Metazoa</taxon>
        <taxon>Spiralia</taxon>
        <taxon>Lophotrochozoa</taxon>
        <taxon>Platyhelminthes</taxon>
        <taxon>Trematoda</taxon>
        <taxon>Digenea</taxon>
        <taxon>Plagiorchiida</taxon>
        <taxon>Troglotremata</taxon>
        <taxon>Troglotrematidae</taxon>
        <taxon>Paragonimus</taxon>
    </lineage>
</organism>
<feature type="compositionally biased region" description="Polar residues" evidence="2">
    <location>
        <begin position="323"/>
        <end position="340"/>
    </location>
</feature>
<dbReference type="AlphaFoldDB" id="A0A8S9YIE1"/>
<dbReference type="InterPro" id="IPR006594">
    <property type="entry name" value="LisH"/>
</dbReference>
<feature type="compositionally biased region" description="Acidic residues" evidence="2">
    <location>
        <begin position="819"/>
        <end position="831"/>
    </location>
</feature>
<dbReference type="InterPro" id="IPR050618">
    <property type="entry name" value="Ubq-SigPath_Reg"/>
</dbReference>
<reference evidence="5" key="1">
    <citation type="submission" date="2019-07" db="EMBL/GenBank/DDBJ databases">
        <title>Annotation for the trematode Paragonimus miyazaki's.</title>
        <authorList>
            <person name="Choi Y.-J."/>
        </authorList>
    </citation>
    <scope>NUCLEOTIDE SEQUENCE</scope>
    <source>
        <strain evidence="5">Japan</strain>
    </source>
</reference>
<feature type="compositionally biased region" description="Polar residues" evidence="2">
    <location>
        <begin position="509"/>
        <end position="518"/>
    </location>
</feature>
<name>A0A8S9YIE1_9TREM</name>
<sequence>MALSSGGDRLAREIDEYALRLYKTDPKDSNYPRLPRCWSSKDRSRTLKLSHFALAVTYGGGYSERHDPTYNNHEPATVRSDVPIPLTTGIYYFEVTVSNKGNNGRSVSVGVVTKSSNLTKLPGCEHSSFGYHNDGSVYHGSSSSGLKFGPRIVENDTVGCGIDFMSRSLFFTRNGIFLGKAFEGKIPASPGTRIYPAVGLQGRGARLTANFGQRPFSYAFDLHIKRVRALREKKLIESVCKEEFAGPKMRELVSGYLVHHGYVATAQTFSRWASVPTTPMEPQITIGSLSDPFAKPVIPTTTSSEKPPTGTGAHARPGESPVVSRSSAELSEMSRSNVTPSIPRRHSDSSCIAPTDNSTALQLPGLASMLHRRRLRALCRRCQYGKAAATLNALYPQVLERCPELLVQLRCRQLIEMMRRHAIRCGRSSTSNLVPESTMIDSATAPPKVPKVSDGQQHVRSGCCFTENTVKQSRLFSSRLVNQNGNTSTMAMDVDWEDSDNQAEHGSGSEFQNSQSLATCGDFEDDPEVGDMDYDDDDDDDGFGLDDDTGVCINSVLSDSAKCTESGSVPSERMEVDVEAFRSTTTIRSLSERNGLSEDNETLCLLRHVQFGRSLVNLVKQVRARTGGLSLETERLLQQSVSLLAYSSPTSTTCPLRNLLDPIWRDTIANVINSAVLKAHDLPVQPALEQGLRALQRCFQDQYFIEAQTLGHFLLYHLTPSQLAKAERDSAAQQQASKRHRFTSTVTASDSLTAAGGSDKTLGSSSRPSVSNGHALSERRTRGREPRATAADDSSNDRCVYEPEDCSSSSLEDVLSKCDDEEEDDDDDGGENAESGRCQVDDIDENEGEDDDDDDHNGSRTPASVSRPQPAHEHSFSDSRGGSSSPVNRSPNGGTSSGRMHISEAGHRIRQFSALYRSSIGEHGPVNIRPARHAVFGRYCPAILFDPSNTRILAAVPSPTLSSTRRLISRATRTAEVDSSISPRDPRSHVSSIIRNNRPVELEAPPNQYLDSAFSGLVSMTYPQHAEFLAAMNDALKVYAGSFLLTDDENSGVASNRPHRRDGPPPPPTAGGGACAP</sequence>
<dbReference type="Gene3D" id="2.60.120.920">
    <property type="match status" value="1"/>
</dbReference>
<dbReference type="InterPro" id="IPR013320">
    <property type="entry name" value="ConA-like_dom_sf"/>
</dbReference>
<dbReference type="Pfam" id="PF00622">
    <property type="entry name" value="SPRY"/>
    <property type="match status" value="1"/>
</dbReference>
<feature type="compositionally biased region" description="Polar residues" evidence="2">
    <location>
        <begin position="743"/>
        <end position="752"/>
    </location>
</feature>
<dbReference type="PROSITE" id="PS50896">
    <property type="entry name" value="LISH"/>
    <property type="match status" value="1"/>
</dbReference>
<evidence type="ECO:0008006" key="7">
    <source>
        <dbReference type="Google" id="ProtNLM"/>
    </source>
</evidence>
<dbReference type="EMBL" id="JTDE01004942">
    <property type="protein sequence ID" value="KAF7252199.1"/>
    <property type="molecule type" value="Genomic_DNA"/>
</dbReference>
<dbReference type="InterPro" id="IPR003877">
    <property type="entry name" value="SPRY_dom"/>
</dbReference>
<proteinExistence type="inferred from homology"/>
<comment type="caution">
    <text evidence="5">The sequence shown here is derived from an EMBL/GenBank/DDBJ whole genome shotgun (WGS) entry which is preliminary data.</text>
</comment>
<evidence type="ECO:0000259" key="3">
    <source>
        <dbReference type="PROSITE" id="PS50188"/>
    </source>
</evidence>
<dbReference type="PANTHER" id="PTHR12864">
    <property type="entry name" value="RAN BINDING PROTEIN 9-RELATED"/>
    <property type="match status" value="1"/>
</dbReference>
<dbReference type="InterPro" id="IPR043136">
    <property type="entry name" value="B30.2/SPRY_sf"/>
</dbReference>
<feature type="domain" description="CTLH" evidence="4">
    <location>
        <begin position="368"/>
        <end position="425"/>
    </location>
</feature>
<accession>A0A8S9YIE1</accession>
<feature type="compositionally biased region" description="Acidic residues" evidence="2">
    <location>
        <begin position="522"/>
        <end position="531"/>
    </location>
</feature>
<feature type="compositionally biased region" description="Basic and acidic residues" evidence="2">
    <location>
        <begin position="776"/>
        <end position="787"/>
    </location>
</feature>
<dbReference type="Proteomes" id="UP000822476">
    <property type="component" value="Unassembled WGS sequence"/>
</dbReference>
<gene>
    <name evidence="5" type="ORF">EG68_08735</name>
</gene>
<evidence type="ECO:0000313" key="5">
    <source>
        <dbReference type="EMBL" id="KAF7252199.1"/>
    </source>
</evidence>
<dbReference type="InterPro" id="IPR006595">
    <property type="entry name" value="CTLH_C"/>
</dbReference>
<feature type="region of interest" description="Disordered" evidence="2">
    <location>
        <begin position="1050"/>
        <end position="1077"/>
    </location>
</feature>
<feature type="region of interest" description="Disordered" evidence="2">
    <location>
        <begin position="298"/>
        <end position="356"/>
    </location>
</feature>
<evidence type="ECO:0000313" key="6">
    <source>
        <dbReference type="Proteomes" id="UP000822476"/>
    </source>
</evidence>
<dbReference type="OrthoDB" id="25503at2759"/>
<feature type="region of interest" description="Disordered" evidence="2">
    <location>
        <begin position="499"/>
        <end position="531"/>
    </location>
</feature>
<dbReference type="SUPFAM" id="SSF49899">
    <property type="entry name" value="Concanavalin A-like lectins/glucanases"/>
    <property type="match status" value="1"/>
</dbReference>
<dbReference type="PROSITE" id="PS50188">
    <property type="entry name" value="B302_SPRY"/>
    <property type="match status" value="1"/>
</dbReference>
<dbReference type="PROSITE" id="PS50897">
    <property type="entry name" value="CTLH"/>
    <property type="match status" value="1"/>
</dbReference>
<feature type="compositionally biased region" description="Polar residues" evidence="2">
    <location>
        <begin position="761"/>
        <end position="774"/>
    </location>
</feature>
<feature type="region of interest" description="Disordered" evidence="2">
    <location>
        <begin position="728"/>
        <end position="900"/>
    </location>
</feature>
<dbReference type="InterPro" id="IPR001870">
    <property type="entry name" value="B30.2/SPRY"/>
</dbReference>
<evidence type="ECO:0000256" key="1">
    <source>
        <dbReference type="ARBA" id="ARBA00006535"/>
    </source>
</evidence>